<accession>A0A2T1KIF7</accession>
<dbReference type="Pfam" id="PF14337">
    <property type="entry name" value="Abi_alpha"/>
    <property type="match status" value="1"/>
</dbReference>
<evidence type="ECO:0000313" key="2">
    <source>
        <dbReference type="Proteomes" id="UP000238385"/>
    </source>
</evidence>
<protein>
    <recommendedName>
        <fullName evidence="3">DUF4393 domain-containing protein</fullName>
    </recommendedName>
</protein>
<dbReference type="InterPro" id="IPR025506">
    <property type="entry name" value="Abi_alpha"/>
</dbReference>
<name>A0A2T1KIF7_9GAMM</name>
<organism evidence="1 2">
    <name type="scientific">Marinobacter halophilus</name>
    <dbReference type="NCBI Taxonomy" id="1323740"/>
    <lineage>
        <taxon>Bacteria</taxon>
        <taxon>Pseudomonadati</taxon>
        <taxon>Pseudomonadota</taxon>
        <taxon>Gammaproteobacteria</taxon>
        <taxon>Pseudomonadales</taxon>
        <taxon>Marinobacteraceae</taxon>
        <taxon>Marinobacter</taxon>
    </lineage>
</organism>
<dbReference type="EMBL" id="PXNN01000005">
    <property type="protein sequence ID" value="PSF09513.1"/>
    <property type="molecule type" value="Genomic_DNA"/>
</dbReference>
<sequence>MSNDNPEDNSSDIAGIKPAAKAIEAATLKTVDGLGKFFGAICMPAATEFGLLLRDHISAYRHKNLEKIAAKTQKKIKDQGISASGEANPRLIKEILEEASWCEDDAIQSMWAGLLSVASGTTSAADDSLIYTDILKRLTPFQAAFLNKVYWDPRCCSVKPPIGFKEDDAFYPENKLIYSNVEVLKMFPGDLSTIVPIAYRTHEEILSSEEDHGIAISRFRPQIEGLKVLGLIQDVKFLNAQKDGVYVFPNLKGLDLFMRGLGYSIYPLEAFLLTLQHWNREQGIDPFTYERT</sequence>
<dbReference type="RefSeq" id="WP_106670346.1">
    <property type="nucleotide sequence ID" value="NZ_BMFE01000001.1"/>
</dbReference>
<proteinExistence type="predicted"/>
<keyword evidence="2" id="KW-1185">Reference proteome</keyword>
<gene>
    <name evidence="1" type="ORF">C7H08_03240</name>
</gene>
<dbReference type="OrthoDB" id="7063390at2"/>
<evidence type="ECO:0000313" key="1">
    <source>
        <dbReference type="EMBL" id="PSF09513.1"/>
    </source>
</evidence>
<evidence type="ECO:0008006" key="3">
    <source>
        <dbReference type="Google" id="ProtNLM"/>
    </source>
</evidence>
<reference evidence="1 2" key="1">
    <citation type="submission" date="2018-03" db="EMBL/GenBank/DDBJ databases">
        <title>Marinobacter brunus sp. nov., a marine bacterium of Gamma-proteobacteria isolated from the surface seawater of the South China Sea.</title>
        <authorList>
            <person name="Cheng H."/>
            <person name="Wu Y.-H."/>
            <person name="Xamxidin M."/>
            <person name="Xu X.-W."/>
        </authorList>
    </citation>
    <scope>NUCLEOTIDE SEQUENCE [LARGE SCALE GENOMIC DNA]</scope>
    <source>
        <strain evidence="1 2">JCM 30472</strain>
    </source>
</reference>
<comment type="caution">
    <text evidence="1">The sequence shown here is derived from an EMBL/GenBank/DDBJ whole genome shotgun (WGS) entry which is preliminary data.</text>
</comment>
<dbReference type="Proteomes" id="UP000238385">
    <property type="component" value="Unassembled WGS sequence"/>
</dbReference>
<dbReference type="AlphaFoldDB" id="A0A2T1KIF7"/>